<dbReference type="EC" id="3.1.3.16" evidence="1"/>
<dbReference type="GO" id="GO:0004722">
    <property type="term" value="F:protein serine/threonine phosphatase activity"/>
    <property type="evidence" value="ECO:0007669"/>
    <property type="project" value="UniProtKB-EC"/>
</dbReference>
<dbReference type="SMART" id="SM00332">
    <property type="entry name" value="PP2Cc"/>
    <property type="match status" value="1"/>
</dbReference>
<comment type="catalytic activity">
    <reaction evidence="1">
        <text>O-phospho-L-threonyl-[protein] + H2O = L-threonyl-[protein] + phosphate</text>
        <dbReference type="Rhea" id="RHEA:47004"/>
        <dbReference type="Rhea" id="RHEA-COMP:11060"/>
        <dbReference type="Rhea" id="RHEA-COMP:11605"/>
        <dbReference type="ChEBI" id="CHEBI:15377"/>
        <dbReference type="ChEBI" id="CHEBI:30013"/>
        <dbReference type="ChEBI" id="CHEBI:43474"/>
        <dbReference type="ChEBI" id="CHEBI:61977"/>
        <dbReference type="EC" id="3.1.3.16"/>
    </reaction>
</comment>
<dbReference type="InterPro" id="IPR039123">
    <property type="entry name" value="PPTC7"/>
</dbReference>
<dbReference type="OrthoDB" id="60843at2759"/>
<accession>A0A9W6BNW1</accession>
<dbReference type="PANTHER" id="PTHR12320:SF1">
    <property type="entry name" value="PROTEIN PHOSPHATASE PTC7 HOMOLOG"/>
    <property type="match status" value="1"/>
</dbReference>
<reference evidence="3 4" key="1">
    <citation type="journal article" date="2023" name="Commun. Biol.">
        <title>Reorganization of the ancestral sex-determining regions during the evolution of trioecy in Pleodorina starrii.</title>
        <authorList>
            <person name="Takahashi K."/>
            <person name="Suzuki S."/>
            <person name="Kawai-Toyooka H."/>
            <person name="Yamamoto K."/>
            <person name="Hamaji T."/>
            <person name="Ootsuki R."/>
            <person name="Yamaguchi H."/>
            <person name="Kawachi M."/>
            <person name="Higashiyama T."/>
            <person name="Nozaki H."/>
        </authorList>
    </citation>
    <scope>NUCLEOTIDE SEQUENCE [LARGE SCALE GENOMIC DNA]</scope>
    <source>
        <strain evidence="3 4">NIES-4479</strain>
    </source>
</reference>
<dbReference type="GO" id="GO:0046872">
    <property type="term" value="F:metal ion binding"/>
    <property type="evidence" value="ECO:0007669"/>
    <property type="project" value="UniProtKB-UniRule"/>
</dbReference>
<dbReference type="InterPro" id="IPR001932">
    <property type="entry name" value="PPM-type_phosphatase-like_dom"/>
</dbReference>
<comment type="catalytic activity">
    <reaction evidence="1">
        <text>O-phospho-L-seryl-[protein] + H2O = L-seryl-[protein] + phosphate</text>
        <dbReference type="Rhea" id="RHEA:20629"/>
        <dbReference type="Rhea" id="RHEA-COMP:9863"/>
        <dbReference type="Rhea" id="RHEA-COMP:11604"/>
        <dbReference type="ChEBI" id="CHEBI:15377"/>
        <dbReference type="ChEBI" id="CHEBI:29999"/>
        <dbReference type="ChEBI" id="CHEBI:43474"/>
        <dbReference type="ChEBI" id="CHEBI:83421"/>
        <dbReference type="EC" id="3.1.3.16"/>
    </reaction>
</comment>
<dbReference type="Gene3D" id="3.60.40.10">
    <property type="entry name" value="PPM-type phosphatase domain"/>
    <property type="match status" value="1"/>
</dbReference>
<comment type="cofactor">
    <cofactor evidence="1">
        <name>Mn(2+)</name>
        <dbReference type="ChEBI" id="CHEBI:29035"/>
    </cofactor>
</comment>
<dbReference type="PROSITE" id="PS51746">
    <property type="entry name" value="PPM_2"/>
    <property type="match status" value="1"/>
</dbReference>
<dbReference type="Proteomes" id="UP001165080">
    <property type="component" value="Unassembled WGS sequence"/>
</dbReference>
<protein>
    <recommendedName>
        <fullName evidence="1">Protein phosphatase</fullName>
        <ecNumber evidence="1">3.1.3.16</ecNumber>
    </recommendedName>
</protein>
<dbReference type="AlphaFoldDB" id="A0A9W6BNW1"/>
<feature type="domain" description="PPM-type phosphatase" evidence="2">
    <location>
        <begin position="142"/>
        <end position="397"/>
    </location>
</feature>
<name>A0A9W6BNW1_9CHLO</name>
<sequence>MLAFGARRSQSSFLHSSFGFVAAMFCQTTFTIQPTAIARSSACSRHGFQLMATRSLLPQHHQLQTVSPHWRSANRSAASHELLRVGSLAAMRCVANEGLASYATEEPGASTSDLGGTVAVVAQALNDSNEKPDIPGATLLLNSGAFVLPHPDKMQKGGEDWYFIASNRRAIGVADGVGGWAEVGVDAGAYARQLMRQAGSVADAMTSTSVEGDVAAASAAAHVDLSAQEILERAYGVTTVRGSSTACVAVLNVDKLAVSNLGDSGLLILRAGAVAFHTPQQQHGFNFPYQIGSPDSMSDQPQSAQRFEVSVQPGDLIMLGTDGLWDNCFDEELACVLRYCRDQAMEVAQIAQVVAHYARHRASDSKFASPFAYAAFQAGFAYMGGKMDDITVVISQVQQPSKI</sequence>
<dbReference type="PANTHER" id="PTHR12320">
    <property type="entry name" value="PROTEIN PHOSPHATASE 2C"/>
    <property type="match status" value="1"/>
</dbReference>
<comment type="caution">
    <text evidence="3">The sequence shown here is derived from an EMBL/GenBank/DDBJ whole genome shotgun (WGS) entry which is preliminary data.</text>
</comment>
<keyword evidence="4" id="KW-1185">Reference proteome</keyword>
<evidence type="ECO:0000313" key="3">
    <source>
        <dbReference type="EMBL" id="GLC55190.1"/>
    </source>
</evidence>
<evidence type="ECO:0000313" key="4">
    <source>
        <dbReference type="Proteomes" id="UP001165080"/>
    </source>
</evidence>
<keyword evidence="1" id="KW-0460">Magnesium</keyword>
<dbReference type="InterPro" id="IPR036457">
    <property type="entry name" value="PPM-type-like_dom_sf"/>
</dbReference>
<comment type="cofactor">
    <cofactor evidence="1">
        <name>Mg(2+)</name>
        <dbReference type="ChEBI" id="CHEBI:18420"/>
    </cofactor>
</comment>
<dbReference type="Pfam" id="PF07228">
    <property type="entry name" value="SpoIIE"/>
    <property type="match status" value="1"/>
</dbReference>
<dbReference type="SMART" id="SM00331">
    <property type="entry name" value="PP2C_SIG"/>
    <property type="match status" value="1"/>
</dbReference>
<evidence type="ECO:0000256" key="1">
    <source>
        <dbReference type="RuleBase" id="RU366020"/>
    </source>
</evidence>
<keyword evidence="1" id="KW-0904">Protein phosphatase</keyword>
<keyword evidence="1" id="KW-0378">Hydrolase</keyword>
<organism evidence="3 4">
    <name type="scientific">Pleodorina starrii</name>
    <dbReference type="NCBI Taxonomy" id="330485"/>
    <lineage>
        <taxon>Eukaryota</taxon>
        <taxon>Viridiplantae</taxon>
        <taxon>Chlorophyta</taxon>
        <taxon>core chlorophytes</taxon>
        <taxon>Chlorophyceae</taxon>
        <taxon>CS clade</taxon>
        <taxon>Chlamydomonadales</taxon>
        <taxon>Volvocaceae</taxon>
        <taxon>Pleodorina</taxon>
    </lineage>
</organism>
<dbReference type="SUPFAM" id="SSF81606">
    <property type="entry name" value="PP2C-like"/>
    <property type="match status" value="1"/>
</dbReference>
<dbReference type="EMBL" id="BRXU01000012">
    <property type="protein sequence ID" value="GLC55190.1"/>
    <property type="molecule type" value="Genomic_DNA"/>
</dbReference>
<gene>
    <name evidence="3" type="primary">PLEST001245</name>
    <name evidence="3" type="ORF">PLESTB_000953400</name>
</gene>
<keyword evidence="1" id="KW-0479">Metal-binding</keyword>
<comment type="similarity">
    <text evidence="1">Belongs to the PP2C family.</text>
</comment>
<proteinExistence type="inferred from homology"/>
<evidence type="ECO:0000259" key="2">
    <source>
        <dbReference type="PROSITE" id="PS51746"/>
    </source>
</evidence>
<keyword evidence="1" id="KW-0464">Manganese</keyword>